<name>A0ABS7X3Z7_9GAMM</name>
<dbReference type="InterPro" id="IPR027417">
    <property type="entry name" value="P-loop_NTPase"/>
</dbReference>
<dbReference type="InterPro" id="IPR007831">
    <property type="entry name" value="T2SS_GspE_N"/>
</dbReference>
<dbReference type="Gene3D" id="3.40.50.300">
    <property type="entry name" value="P-loop containing nucleotide triphosphate hydrolases"/>
    <property type="match status" value="1"/>
</dbReference>
<dbReference type="CDD" id="cd01129">
    <property type="entry name" value="PulE-GspE-like"/>
    <property type="match status" value="1"/>
</dbReference>
<dbReference type="Proteomes" id="UP000663814">
    <property type="component" value="Unassembled WGS sequence"/>
</dbReference>
<dbReference type="PANTHER" id="PTHR30258">
    <property type="entry name" value="TYPE II SECRETION SYSTEM PROTEIN GSPE-RELATED"/>
    <property type="match status" value="1"/>
</dbReference>
<comment type="similarity">
    <text evidence="1">Belongs to the GSP E family.</text>
</comment>
<evidence type="ECO:0000259" key="4">
    <source>
        <dbReference type="PROSITE" id="PS00662"/>
    </source>
</evidence>
<dbReference type="RefSeq" id="WP_224673214.1">
    <property type="nucleotide sequence ID" value="NZ_JAERPS020000001.1"/>
</dbReference>
<dbReference type="EMBL" id="JAERPS020000001">
    <property type="protein sequence ID" value="MBZ9610282.1"/>
    <property type="molecule type" value="Genomic_DNA"/>
</dbReference>
<dbReference type="InterPro" id="IPR003593">
    <property type="entry name" value="AAA+_ATPase"/>
</dbReference>
<dbReference type="Pfam" id="PF00437">
    <property type="entry name" value="T2SSE"/>
    <property type="match status" value="1"/>
</dbReference>
<keyword evidence="2" id="KW-0547">Nucleotide-binding</keyword>
<dbReference type="SUPFAM" id="SSF52540">
    <property type="entry name" value="P-loop containing nucleoside triphosphate hydrolases"/>
    <property type="match status" value="1"/>
</dbReference>
<evidence type="ECO:0000256" key="1">
    <source>
        <dbReference type="ARBA" id="ARBA00006611"/>
    </source>
</evidence>
<accession>A0ABS7X3Z7</accession>
<reference evidence="5 6" key="1">
    <citation type="submission" date="2021-08" db="EMBL/GenBank/DDBJ databases">
        <title>Rheinheimera aquimaris sp. nov., isolated from seawater of the East Sea in Korea.</title>
        <authorList>
            <person name="Kim K.H."/>
            <person name="Wenting R."/>
            <person name="Kim K.R."/>
            <person name="Jeon C.O."/>
        </authorList>
    </citation>
    <scope>NUCLEOTIDE SEQUENCE [LARGE SCALE GENOMIC DNA]</scope>
    <source>
        <strain evidence="5 6">MA-13</strain>
    </source>
</reference>
<keyword evidence="3" id="KW-0067">ATP-binding</keyword>
<feature type="domain" description="Bacterial type II secretion system protein E" evidence="4">
    <location>
        <begin position="381"/>
        <end position="395"/>
    </location>
</feature>
<evidence type="ECO:0000313" key="6">
    <source>
        <dbReference type="Proteomes" id="UP000663814"/>
    </source>
</evidence>
<dbReference type="Gene3D" id="3.30.450.90">
    <property type="match status" value="1"/>
</dbReference>
<dbReference type="SUPFAM" id="SSF160246">
    <property type="entry name" value="EspE N-terminal domain-like"/>
    <property type="match status" value="1"/>
</dbReference>
<dbReference type="SMART" id="SM00382">
    <property type="entry name" value="AAA"/>
    <property type="match status" value="1"/>
</dbReference>
<evidence type="ECO:0000256" key="3">
    <source>
        <dbReference type="ARBA" id="ARBA00022840"/>
    </source>
</evidence>
<evidence type="ECO:0000313" key="5">
    <source>
        <dbReference type="EMBL" id="MBZ9610282.1"/>
    </source>
</evidence>
<organism evidence="5 6">
    <name type="scientific">Rheinheimera maricola</name>
    <dbReference type="NCBI Taxonomy" id="2793282"/>
    <lineage>
        <taxon>Bacteria</taxon>
        <taxon>Pseudomonadati</taxon>
        <taxon>Pseudomonadota</taxon>
        <taxon>Gammaproteobacteria</taxon>
        <taxon>Chromatiales</taxon>
        <taxon>Chromatiaceae</taxon>
        <taxon>Rheinheimera</taxon>
    </lineage>
</organism>
<protein>
    <submittedName>
        <fullName evidence="5">Flp pilus assembly complex ATPase component TadA</fullName>
    </submittedName>
</protein>
<dbReference type="Pfam" id="PF05157">
    <property type="entry name" value="MshEN"/>
    <property type="match status" value="1"/>
</dbReference>
<dbReference type="InterPro" id="IPR037257">
    <property type="entry name" value="T2SS_E_N_sf"/>
</dbReference>
<comment type="caution">
    <text evidence="5">The sequence shown here is derived from an EMBL/GenBank/DDBJ whole genome shotgun (WGS) entry which is preliminary data.</text>
</comment>
<proteinExistence type="inferred from homology"/>
<dbReference type="PROSITE" id="PS00662">
    <property type="entry name" value="T2SP_E"/>
    <property type="match status" value="1"/>
</dbReference>
<gene>
    <name evidence="5" type="primary">tadA</name>
    <name evidence="5" type="ORF">I4W93_001605</name>
</gene>
<dbReference type="InterPro" id="IPR001482">
    <property type="entry name" value="T2SS/T4SS_dom"/>
</dbReference>
<sequence>MSNVDSQMSDVSPTGGIASYLLSCNIISDEQLQRALEYRRQLGGRVEHILVNLGVMQQEELASVYSGYLDLPLYVHDATSVSLPAGFFSQLDLEQAIRQKALPFKQDDDVIFLAVTDPFYLPLYDFWGRYFAEVKVCVCRQADFDALRVFLQAEQSQDVYGEGQGLNELERLRELAFGAPTVNLVNNLIVRGIKLRASDMHLEPLAGRYRVRYRVDGMLHAGDSIPMDLQLGVVSRIKILSGMDIAERRKPQDGKIETSVAGKALDIRVSSLPLGEGESVVMRFLVKDAVRFDLTAVGYEQDLIDHISKDLTRTTGVILMTGPTGSGKTTSLYSFLSRLNQPHVKIITLEDPIEYQLDGINQVQVNADIGFDFSRGLRSIVRQDPDIIMVGEIRDQETARIAMQSSLTGHLVFSTVHTNDAPTTFTRLIDLGVEEFLLNASVISVMAQRLVRQLCPHCKAADPQQERLLQLPELNQLVPLLSQPVNICQATGCEKCGGSGYFGRLAILEYLPNDEEMQSFAKDQHFMAKVSGYRQKHQLRTLKQDGLLKVLKGTTTLDEVMRVAG</sequence>
<keyword evidence="6" id="KW-1185">Reference proteome</keyword>
<dbReference type="PANTHER" id="PTHR30258:SF1">
    <property type="entry name" value="PROTEIN TRANSPORT PROTEIN HOFB HOMOLOG"/>
    <property type="match status" value="1"/>
</dbReference>
<evidence type="ECO:0000256" key="2">
    <source>
        <dbReference type="ARBA" id="ARBA00022741"/>
    </source>
</evidence>